<comment type="caution">
    <text evidence="5">The sequence shown here is derived from an EMBL/GenBank/DDBJ whole genome shotgun (WGS) entry which is preliminary data.</text>
</comment>
<dbReference type="InterPro" id="IPR005000">
    <property type="entry name" value="Aldolase/citrate-lyase_domain"/>
</dbReference>
<evidence type="ECO:0000313" key="5">
    <source>
        <dbReference type="EMBL" id="CAE7288923.1"/>
    </source>
</evidence>
<dbReference type="SUPFAM" id="SSF51621">
    <property type="entry name" value="Phosphoenolpyruvate/pyruvate domain"/>
    <property type="match status" value="2"/>
</dbReference>
<dbReference type="InterPro" id="IPR050251">
    <property type="entry name" value="HpcH-HpaI_aldolase"/>
</dbReference>
<evidence type="ECO:0000256" key="1">
    <source>
        <dbReference type="ARBA" id="ARBA00005568"/>
    </source>
</evidence>
<reference evidence="5" key="1">
    <citation type="submission" date="2021-02" db="EMBL/GenBank/DDBJ databases">
        <authorList>
            <person name="Dougan E. K."/>
            <person name="Rhodes N."/>
            <person name="Thang M."/>
            <person name="Chan C."/>
        </authorList>
    </citation>
    <scope>NUCLEOTIDE SEQUENCE</scope>
</reference>
<protein>
    <submittedName>
        <fullName evidence="5">GarL protein</fullName>
    </submittedName>
</protein>
<name>A0A812N056_9DINO</name>
<dbReference type="OrthoDB" id="1621678at2759"/>
<organism evidence="5 6">
    <name type="scientific">Symbiodinium natans</name>
    <dbReference type="NCBI Taxonomy" id="878477"/>
    <lineage>
        <taxon>Eukaryota</taxon>
        <taxon>Sar</taxon>
        <taxon>Alveolata</taxon>
        <taxon>Dinophyceae</taxon>
        <taxon>Suessiales</taxon>
        <taxon>Symbiodiniaceae</taxon>
        <taxon>Symbiodinium</taxon>
    </lineage>
</organism>
<dbReference type="Pfam" id="PF03328">
    <property type="entry name" value="HpcH_HpaI"/>
    <property type="match status" value="2"/>
</dbReference>
<dbReference type="GO" id="GO:0016832">
    <property type="term" value="F:aldehyde-lyase activity"/>
    <property type="evidence" value="ECO:0007669"/>
    <property type="project" value="TreeGrafter"/>
</dbReference>
<evidence type="ECO:0000259" key="4">
    <source>
        <dbReference type="Pfam" id="PF03328"/>
    </source>
</evidence>
<keyword evidence="2" id="KW-0479">Metal-binding</keyword>
<sequence>MTETAEQAVQFVAMARKSFPALSSMRGSGGPAAAAVRSAAPMASHFLRRRGEDLLMKAVQVETEAGLANVREIAKVEGLDMVFFAPVELAASAPRGQEAGLLLALETAEAEVKRAKKLLGGMLVPGRSAEMMFAAGYDLVCTTSDVILVRAAAENIVREAKPPATGPKGGLVRFVTSGREAKFARNDETLVTRLKKSRQARALGALVRLGSAAAAELVAASGFEVVVLDHSRGAEDLLGAVALVHAASRAGAHSLMRVPALSQAHLRRALQVGVEGIILPGVESAEEAHALVELCLYPSRNLRDDSHAAEARLKNQPFRRMDFSFAPPLVEFYGQRVAEFSRRQGEALLIAAQVDSPEGAAHIREIVKVEGIDMIFVDAMRLSGADVERIETAAKKHHRLLGGLLVPGCHVEDMYRAGYKLVCAASDHGLLAEGAKACLKAERPVE</sequence>
<evidence type="ECO:0000313" key="6">
    <source>
        <dbReference type="Proteomes" id="UP000604046"/>
    </source>
</evidence>
<keyword evidence="3" id="KW-0456">Lyase</keyword>
<evidence type="ECO:0000256" key="3">
    <source>
        <dbReference type="ARBA" id="ARBA00023239"/>
    </source>
</evidence>
<dbReference type="EMBL" id="CAJNDS010001913">
    <property type="protein sequence ID" value="CAE7288923.1"/>
    <property type="molecule type" value="Genomic_DNA"/>
</dbReference>
<feature type="domain" description="HpcH/HpaI aldolase/citrate lyase" evidence="4">
    <location>
        <begin position="1"/>
        <end position="124"/>
    </location>
</feature>
<dbReference type="GO" id="GO:0046872">
    <property type="term" value="F:metal ion binding"/>
    <property type="evidence" value="ECO:0007669"/>
    <property type="project" value="UniProtKB-KW"/>
</dbReference>
<evidence type="ECO:0000256" key="2">
    <source>
        <dbReference type="ARBA" id="ARBA00022723"/>
    </source>
</evidence>
<dbReference type="GO" id="GO:0005737">
    <property type="term" value="C:cytoplasm"/>
    <property type="evidence" value="ECO:0007669"/>
    <property type="project" value="TreeGrafter"/>
</dbReference>
<comment type="similarity">
    <text evidence="1">Belongs to the HpcH/HpaI aldolase family.</text>
</comment>
<dbReference type="InterPro" id="IPR040442">
    <property type="entry name" value="Pyrv_kinase-like_dom_sf"/>
</dbReference>
<feature type="domain" description="HpcH/HpaI aldolase/citrate lyase" evidence="4">
    <location>
        <begin position="210"/>
        <end position="381"/>
    </location>
</feature>
<dbReference type="Gene3D" id="3.20.20.60">
    <property type="entry name" value="Phosphoenolpyruvate-binding domains"/>
    <property type="match status" value="2"/>
</dbReference>
<gene>
    <name evidence="5" type="primary">garL</name>
    <name evidence="5" type="ORF">SNAT2548_LOCUS15257</name>
</gene>
<keyword evidence="6" id="KW-1185">Reference proteome</keyword>
<dbReference type="PANTHER" id="PTHR30502:SF0">
    <property type="entry name" value="PHOSPHOENOLPYRUVATE CARBOXYLASE FAMILY PROTEIN"/>
    <property type="match status" value="1"/>
</dbReference>
<dbReference type="PANTHER" id="PTHR30502">
    <property type="entry name" value="2-KETO-3-DEOXY-L-RHAMNONATE ALDOLASE"/>
    <property type="match status" value="1"/>
</dbReference>
<proteinExistence type="inferred from homology"/>
<dbReference type="InterPro" id="IPR015813">
    <property type="entry name" value="Pyrv/PenolPyrv_kinase-like_dom"/>
</dbReference>
<dbReference type="AlphaFoldDB" id="A0A812N056"/>
<accession>A0A812N056</accession>
<dbReference type="Proteomes" id="UP000604046">
    <property type="component" value="Unassembled WGS sequence"/>
</dbReference>